<keyword evidence="3" id="KW-1185">Reference proteome</keyword>
<protein>
    <submittedName>
        <fullName evidence="2">Uncharacterized protein</fullName>
    </submittedName>
</protein>
<dbReference type="Proteomes" id="UP000267251">
    <property type="component" value="Unassembled WGS sequence"/>
</dbReference>
<accession>A0A4P9XYK5</accession>
<dbReference type="AlphaFoldDB" id="A0A4P9XYK5"/>
<name>A0A4P9XYK5_9FUNG</name>
<evidence type="ECO:0000313" key="3">
    <source>
        <dbReference type="Proteomes" id="UP000267251"/>
    </source>
</evidence>
<feature type="region of interest" description="Disordered" evidence="1">
    <location>
        <begin position="1"/>
        <end position="20"/>
    </location>
</feature>
<feature type="compositionally biased region" description="Basic and acidic residues" evidence="1">
    <location>
        <begin position="7"/>
        <end position="20"/>
    </location>
</feature>
<evidence type="ECO:0000313" key="2">
    <source>
        <dbReference type="EMBL" id="RKP11454.1"/>
    </source>
</evidence>
<organism evidence="2 3">
    <name type="scientific">Piptocephalis cylindrospora</name>
    <dbReference type="NCBI Taxonomy" id="1907219"/>
    <lineage>
        <taxon>Eukaryota</taxon>
        <taxon>Fungi</taxon>
        <taxon>Fungi incertae sedis</taxon>
        <taxon>Zoopagomycota</taxon>
        <taxon>Zoopagomycotina</taxon>
        <taxon>Zoopagomycetes</taxon>
        <taxon>Zoopagales</taxon>
        <taxon>Piptocephalidaceae</taxon>
        <taxon>Piptocephalis</taxon>
    </lineage>
</organism>
<dbReference type="EMBL" id="KZ988897">
    <property type="protein sequence ID" value="RKP11454.1"/>
    <property type="molecule type" value="Genomic_DNA"/>
</dbReference>
<proteinExistence type="predicted"/>
<evidence type="ECO:0000256" key="1">
    <source>
        <dbReference type="SAM" id="MobiDB-lite"/>
    </source>
</evidence>
<gene>
    <name evidence="2" type="ORF">BJ684DRAFT_17957</name>
</gene>
<reference evidence="3" key="1">
    <citation type="journal article" date="2018" name="Nat. Microbiol.">
        <title>Leveraging single-cell genomics to expand the fungal tree of life.</title>
        <authorList>
            <person name="Ahrendt S.R."/>
            <person name="Quandt C.A."/>
            <person name="Ciobanu D."/>
            <person name="Clum A."/>
            <person name="Salamov A."/>
            <person name="Andreopoulos B."/>
            <person name="Cheng J.F."/>
            <person name="Woyke T."/>
            <person name="Pelin A."/>
            <person name="Henrissat B."/>
            <person name="Reynolds N.K."/>
            <person name="Benny G.L."/>
            <person name="Smith M.E."/>
            <person name="James T.Y."/>
            <person name="Grigoriev I.V."/>
        </authorList>
    </citation>
    <scope>NUCLEOTIDE SEQUENCE [LARGE SCALE GENOMIC DNA]</scope>
</reference>
<feature type="region of interest" description="Disordered" evidence="1">
    <location>
        <begin position="127"/>
        <end position="169"/>
    </location>
</feature>
<sequence length="187" mass="21671">MCSQEGGDPRIWEGWEEEKGKGASPMKKAIRAIIRAIKPWDEVGKSMARPANWWGEAVAMMVQDDRGLGGKAMGERKMMRMVEGVMREVYARMMGETYERVWLRRCRRQVEKERREGMRRIWRMMKRGEQPVPEDTIAPEGNSGEDGRPGMRMSMLPPADDGMPIHVSSFPELTRRSRWWREKGSNG</sequence>